<dbReference type="AlphaFoldDB" id="A0AAD3Y6V6"/>
<evidence type="ECO:0000256" key="5">
    <source>
        <dbReference type="ARBA" id="ARBA00022679"/>
    </source>
</evidence>
<dbReference type="Pfam" id="PF13855">
    <property type="entry name" value="LRR_8"/>
    <property type="match status" value="1"/>
</dbReference>
<evidence type="ECO:0000259" key="16">
    <source>
        <dbReference type="Pfam" id="PF11721"/>
    </source>
</evidence>
<evidence type="ECO:0000256" key="10">
    <source>
        <dbReference type="ARBA" id="ARBA00023136"/>
    </source>
</evidence>
<dbReference type="InterPro" id="IPR032675">
    <property type="entry name" value="LRR_dom_sf"/>
</dbReference>
<dbReference type="InterPro" id="IPR051824">
    <property type="entry name" value="LRR_Rcpt-Like_S/T_Kinase"/>
</dbReference>
<evidence type="ECO:0000256" key="13">
    <source>
        <dbReference type="ARBA" id="ARBA00047899"/>
    </source>
</evidence>
<reference evidence="17" key="1">
    <citation type="submission" date="2023-05" db="EMBL/GenBank/DDBJ databases">
        <title>Nepenthes gracilis genome sequencing.</title>
        <authorList>
            <person name="Fukushima K."/>
        </authorList>
    </citation>
    <scope>NUCLEOTIDE SEQUENCE</scope>
    <source>
        <strain evidence="17">SING2019-196</strain>
    </source>
</reference>
<keyword evidence="11" id="KW-0675">Receptor</keyword>
<keyword evidence="4" id="KW-0433">Leucine-rich repeat</keyword>
<evidence type="ECO:0000256" key="15">
    <source>
        <dbReference type="SAM" id="Phobius"/>
    </source>
</evidence>
<sequence>MEGPIPSTISLLTNLIELRISDLNGASMSFPNLQDLEQLRVLVLRNCLLTGIIPEYIGEMTKMKTLDLSFNRLTGKIPDTIGNLQSLVYMFLTNNSLSGSVPSWLLTSKENFDVSYNNFTESSTVGCQPSNVNLVSSFPLTTSNIDSWCSMKELPCPTKAKYYSLFINCGGKGLSYDGNEYEEDSSPSGPSYFASYDSTKWAYSSTGAFMSADDANFIASNTYNLNITGPEYYKTARLSPLSLRYYGLCLRKGSYTVQLHFAEIMYSNELSCIGRRIFDVSIQGNLVLKDFNIMEKAGGVGKGITMNFTNILVNGSTLEVSLYWAGKGTTYVPNRGVYGPLISAITITPNFNTHARFSIGAIVGIVISSCVILTSLLLFLWMKGYLGRKSNRHEAFRGLNTSYFTLR</sequence>
<dbReference type="FunFam" id="3.80.10.10:FF:000041">
    <property type="entry name" value="LRR receptor-like serine/threonine-protein kinase ERECTA"/>
    <property type="match status" value="1"/>
</dbReference>
<gene>
    <name evidence="17" type="ORF">Nepgr_031242</name>
</gene>
<dbReference type="InterPro" id="IPR001611">
    <property type="entry name" value="Leu-rich_rpt"/>
</dbReference>
<keyword evidence="18" id="KW-1185">Reference proteome</keyword>
<comment type="caution">
    <text evidence="17">The sequence shown here is derived from an EMBL/GenBank/DDBJ whole genome shotgun (WGS) entry which is preliminary data.</text>
</comment>
<proteinExistence type="predicted"/>
<dbReference type="GO" id="GO:0005524">
    <property type="term" value="F:ATP binding"/>
    <property type="evidence" value="ECO:0007669"/>
    <property type="project" value="UniProtKB-KW"/>
</dbReference>
<dbReference type="GO" id="GO:0016020">
    <property type="term" value="C:membrane"/>
    <property type="evidence" value="ECO:0007669"/>
    <property type="project" value="UniProtKB-SubCell"/>
</dbReference>
<protein>
    <recommendedName>
        <fullName evidence="2">non-specific serine/threonine protein kinase</fullName>
        <ecNumber evidence="2">2.7.11.1</ecNumber>
    </recommendedName>
</protein>
<keyword evidence="6" id="KW-0732">Signal</keyword>
<evidence type="ECO:0000256" key="9">
    <source>
        <dbReference type="ARBA" id="ARBA00022840"/>
    </source>
</evidence>
<dbReference type="Gene3D" id="3.80.10.10">
    <property type="entry name" value="Ribonuclease Inhibitor"/>
    <property type="match status" value="1"/>
</dbReference>
<evidence type="ECO:0000313" key="17">
    <source>
        <dbReference type="EMBL" id="GMH29399.1"/>
    </source>
</evidence>
<evidence type="ECO:0000256" key="12">
    <source>
        <dbReference type="ARBA" id="ARBA00023180"/>
    </source>
</evidence>
<organism evidence="17 18">
    <name type="scientific">Nepenthes gracilis</name>
    <name type="common">Slender pitcher plant</name>
    <dbReference type="NCBI Taxonomy" id="150966"/>
    <lineage>
        <taxon>Eukaryota</taxon>
        <taxon>Viridiplantae</taxon>
        <taxon>Streptophyta</taxon>
        <taxon>Embryophyta</taxon>
        <taxon>Tracheophyta</taxon>
        <taxon>Spermatophyta</taxon>
        <taxon>Magnoliopsida</taxon>
        <taxon>eudicotyledons</taxon>
        <taxon>Gunneridae</taxon>
        <taxon>Pentapetalae</taxon>
        <taxon>Caryophyllales</taxon>
        <taxon>Nepenthaceae</taxon>
        <taxon>Nepenthes</taxon>
    </lineage>
</organism>
<name>A0AAD3Y6V6_NEPGR</name>
<keyword evidence="15" id="KW-0812">Transmembrane</keyword>
<dbReference type="FunFam" id="2.60.120.430:FF:000004">
    <property type="entry name" value="Putative leucine-rich repeat receptor-like serine/threonine-protein kinase"/>
    <property type="match status" value="1"/>
</dbReference>
<keyword evidence="3" id="KW-0597">Phosphoprotein</keyword>
<keyword evidence="5" id="KW-0808">Transferase</keyword>
<dbReference type="GO" id="GO:0004674">
    <property type="term" value="F:protein serine/threonine kinase activity"/>
    <property type="evidence" value="ECO:0007669"/>
    <property type="project" value="UniProtKB-EC"/>
</dbReference>
<evidence type="ECO:0000256" key="2">
    <source>
        <dbReference type="ARBA" id="ARBA00012513"/>
    </source>
</evidence>
<evidence type="ECO:0000256" key="4">
    <source>
        <dbReference type="ARBA" id="ARBA00022614"/>
    </source>
</evidence>
<evidence type="ECO:0000256" key="3">
    <source>
        <dbReference type="ARBA" id="ARBA00022553"/>
    </source>
</evidence>
<feature type="domain" description="Malectin" evidence="16">
    <location>
        <begin position="164"/>
        <end position="345"/>
    </location>
</feature>
<evidence type="ECO:0000256" key="6">
    <source>
        <dbReference type="ARBA" id="ARBA00022729"/>
    </source>
</evidence>
<keyword evidence="15" id="KW-1133">Transmembrane helix</keyword>
<dbReference type="PANTHER" id="PTHR48006">
    <property type="entry name" value="LEUCINE-RICH REPEAT-CONTAINING PROTEIN DDB_G0281931-RELATED"/>
    <property type="match status" value="1"/>
</dbReference>
<keyword evidence="10 15" id="KW-0472">Membrane</keyword>
<dbReference type="Proteomes" id="UP001279734">
    <property type="component" value="Unassembled WGS sequence"/>
</dbReference>
<evidence type="ECO:0000256" key="1">
    <source>
        <dbReference type="ARBA" id="ARBA00004479"/>
    </source>
</evidence>
<dbReference type="Gene3D" id="2.60.120.430">
    <property type="entry name" value="Galactose-binding lectin"/>
    <property type="match status" value="1"/>
</dbReference>
<evidence type="ECO:0000256" key="8">
    <source>
        <dbReference type="ARBA" id="ARBA00022741"/>
    </source>
</evidence>
<dbReference type="PANTHER" id="PTHR48006:SF60">
    <property type="entry name" value="PROTEIN KINASE DOMAIN-CONTAINING PROTEIN"/>
    <property type="match status" value="1"/>
</dbReference>
<evidence type="ECO:0000256" key="14">
    <source>
        <dbReference type="ARBA" id="ARBA00048679"/>
    </source>
</evidence>
<evidence type="ECO:0000313" key="18">
    <source>
        <dbReference type="Proteomes" id="UP001279734"/>
    </source>
</evidence>
<comment type="catalytic activity">
    <reaction evidence="14">
        <text>L-seryl-[protein] + ATP = O-phospho-L-seryl-[protein] + ADP + H(+)</text>
        <dbReference type="Rhea" id="RHEA:17989"/>
        <dbReference type="Rhea" id="RHEA-COMP:9863"/>
        <dbReference type="Rhea" id="RHEA-COMP:11604"/>
        <dbReference type="ChEBI" id="CHEBI:15378"/>
        <dbReference type="ChEBI" id="CHEBI:29999"/>
        <dbReference type="ChEBI" id="CHEBI:30616"/>
        <dbReference type="ChEBI" id="CHEBI:83421"/>
        <dbReference type="ChEBI" id="CHEBI:456216"/>
        <dbReference type="EC" id="2.7.11.1"/>
    </reaction>
</comment>
<evidence type="ECO:0000256" key="11">
    <source>
        <dbReference type="ARBA" id="ARBA00023170"/>
    </source>
</evidence>
<accession>A0AAD3Y6V6</accession>
<dbReference type="EMBL" id="BSYO01000036">
    <property type="protein sequence ID" value="GMH29399.1"/>
    <property type="molecule type" value="Genomic_DNA"/>
</dbReference>
<evidence type="ECO:0000256" key="7">
    <source>
        <dbReference type="ARBA" id="ARBA00022737"/>
    </source>
</evidence>
<comment type="catalytic activity">
    <reaction evidence="13">
        <text>L-threonyl-[protein] + ATP = O-phospho-L-threonyl-[protein] + ADP + H(+)</text>
        <dbReference type="Rhea" id="RHEA:46608"/>
        <dbReference type="Rhea" id="RHEA-COMP:11060"/>
        <dbReference type="Rhea" id="RHEA-COMP:11605"/>
        <dbReference type="ChEBI" id="CHEBI:15378"/>
        <dbReference type="ChEBI" id="CHEBI:30013"/>
        <dbReference type="ChEBI" id="CHEBI:30616"/>
        <dbReference type="ChEBI" id="CHEBI:61977"/>
        <dbReference type="ChEBI" id="CHEBI:456216"/>
        <dbReference type="EC" id="2.7.11.1"/>
    </reaction>
</comment>
<feature type="transmembrane region" description="Helical" evidence="15">
    <location>
        <begin position="357"/>
        <end position="382"/>
    </location>
</feature>
<dbReference type="EC" id="2.7.11.1" evidence="2"/>
<keyword evidence="9" id="KW-0067">ATP-binding</keyword>
<dbReference type="SUPFAM" id="SSF52058">
    <property type="entry name" value="L domain-like"/>
    <property type="match status" value="1"/>
</dbReference>
<dbReference type="Pfam" id="PF11721">
    <property type="entry name" value="Malectin"/>
    <property type="match status" value="1"/>
</dbReference>
<keyword evidence="12" id="KW-0325">Glycoprotein</keyword>
<keyword evidence="8" id="KW-0547">Nucleotide-binding</keyword>
<comment type="subcellular location">
    <subcellularLocation>
        <location evidence="1">Membrane</location>
        <topology evidence="1">Single-pass type I membrane protein</topology>
    </subcellularLocation>
</comment>
<keyword evidence="7" id="KW-0677">Repeat</keyword>
<dbReference type="InterPro" id="IPR021720">
    <property type="entry name" value="Malectin_dom"/>
</dbReference>